<organism evidence="2">
    <name type="scientific">candidate division WOR-3 bacterium</name>
    <dbReference type="NCBI Taxonomy" id="2052148"/>
    <lineage>
        <taxon>Bacteria</taxon>
        <taxon>Bacteria division WOR-3</taxon>
    </lineage>
</organism>
<protein>
    <submittedName>
        <fullName evidence="2">Uncharacterized protein</fullName>
    </submittedName>
</protein>
<name>A0A7C4THX7_UNCW3</name>
<feature type="transmembrane region" description="Helical" evidence="1">
    <location>
        <begin position="34"/>
        <end position="53"/>
    </location>
</feature>
<accession>A0A7C4THX7</accession>
<feature type="transmembrane region" description="Helical" evidence="1">
    <location>
        <begin position="159"/>
        <end position="177"/>
    </location>
</feature>
<dbReference type="AlphaFoldDB" id="A0A7C4THX7"/>
<proteinExistence type="predicted"/>
<evidence type="ECO:0000256" key="1">
    <source>
        <dbReference type="SAM" id="Phobius"/>
    </source>
</evidence>
<feature type="transmembrane region" description="Helical" evidence="1">
    <location>
        <begin position="65"/>
        <end position="83"/>
    </location>
</feature>
<sequence length="205" mass="23287">MINTIGIWVAALLTLAIYSFLYKDNAFYKIAENIFVGVSAGYWAVVLWYDFAWPNLFEPLLTRGQWYNIFPIFIGVLMFAPLIPKISWMIRIPLTFTMGVAMAVSITQFVQGDIFPQLQATFLPLSGVSLFKGFSNLLIILGVVFTLIYFYFSKEHKGVLGIGAKIGIWFMMVSFGASFGYTIMARVSLFIGRIYFLLHHWLGVI</sequence>
<keyword evidence="1" id="KW-0472">Membrane</keyword>
<feature type="transmembrane region" description="Helical" evidence="1">
    <location>
        <begin position="90"/>
        <end position="110"/>
    </location>
</feature>
<keyword evidence="1" id="KW-0812">Transmembrane</keyword>
<keyword evidence="1" id="KW-1133">Transmembrane helix</keyword>
<feature type="transmembrane region" description="Helical" evidence="1">
    <location>
        <begin position="130"/>
        <end position="152"/>
    </location>
</feature>
<gene>
    <name evidence="2" type="ORF">ENV60_06260</name>
</gene>
<feature type="transmembrane region" description="Helical" evidence="1">
    <location>
        <begin position="6"/>
        <end position="22"/>
    </location>
</feature>
<comment type="caution">
    <text evidence="2">The sequence shown here is derived from an EMBL/GenBank/DDBJ whole genome shotgun (WGS) entry which is preliminary data.</text>
</comment>
<evidence type="ECO:0000313" key="2">
    <source>
        <dbReference type="EMBL" id="HGV97881.1"/>
    </source>
</evidence>
<dbReference type="EMBL" id="DTGZ01000114">
    <property type="protein sequence ID" value="HGV97881.1"/>
    <property type="molecule type" value="Genomic_DNA"/>
</dbReference>
<reference evidence="2" key="1">
    <citation type="journal article" date="2020" name="mSystems">
        <title>Genome- and Community-Level Interaction Insights into Carbon Utilization and Element Cycling Functions of Hydrothermarchaeota in Hydrothermal Sediment.</title>
        <authorList>
            <person name="Zhou Z."/>
            <person name="Liu Y."/>
            <person name="Xu W."/>
            <person name="Pan J."/>
            <person name="Luo Z.H."/>
            <person name="Li M."/>
        </authorList>
    </citation>
    <scope>NUCLEOTIDE SEQUENCE [LARGE SCALE GENOMIC DNA]</scope>
    <source>
        <strain evidence="2">SpSt-774</strain>
    </source>
</reference>